<evidence type="ECO:0000256" key="9">
    <source>
        <dbReference type="ARBA" id="ARBA00045241"/>
    </source>
</evidence>
<name>A0A6J2IIY5_9PASS</name>
<evidence type="ECO:0000259" key="11">
    <source>
        <dbReference type="Pfam" id="PF18137"/>
    </source>
</evidence>
<evidence type="ECO:0000256" key="4">
    <source>
        <dbReference type="ARBA" id="ARBA00022553"/>
    </source>
</evidence>
<dbReference type="GO" id="GO:0006270">
    <property type="term" value="P:DNA replication initiation"/>
    <property type="evidence" value="ECO:0007669"/>
    <property type="project" value="TreeGrafter"/>
</dbReference>
<dbReference type="PANTHER" id="PTHR12748">
    <property type="entry name" value="ORIGIN RECOGNITION COMPLEX SUBUNIT 3"/>
    <property type="match status" value="1"/>
</dbReference>
<dbReference type="GO" id="GO:0003688">
    <property type="term" value="F:DNA replication origin binding"/>
    <property type="evidence" value="ECO:0007669"/>
    <property type="project" value="TreeGrafter"/>
</dbReference>
<comment type="similarity">
    <text evidence="2">Belongs to the ORC3 family.</text>
</comment>
<comment type="function">
    <text evidence="9">Component of the origin recognition complex (ORC) that binds origins of replication. DNA-binding is ATP-dependent. The specific DNA sequences that define origins of replication have not been identified yet. ORC is required to assemble the pre-replication complex necessary to initiate DNA replication. Binds histone H3 and H4 trimethylation marks H3K9me3, H3K27me3 and H4K20me3.</text>
</comment>
<evidence type="ECO:0000259" key="10">
    <source>
        <dbReference type="Pfam" id="PF07034"/>
    </source>
</evidence>
<evidence type="ECO:0000259" key="12">
    <source>
        <dbReference type="Pfam" id="PF19675"/>
    </source>
</evidence>
<comment type="subcellular location">
    <subcellularLocation>
        <location evidence="1">Nucleus</location>
    </subcellularLocation>
</comment>
<dbReference type="GO" id="GO:0005664">
    <property type="term" value="C:nuclear origin of replication recognition complex"/>
    <property type="evidence" value="ECO:0007669"/>
    <property type="project" value="InterPro"/>
</dbReference>
<reference evidence="14" key="1">
    <citation type="submission" date="2025-08" db="UniProtKB">
        <authorList>
            <consortium name="RefSeq"/>
        </authorList>
    </citation>
    <scope>IDENTIFICATION</scope>
    <source>
        <tissue evidence="14">Muscle</tissue>
    </source>
</reference>
<dbReference type="CDD" id="cd20704">
    <property type="entry name" value="Orc3"/>
    <property type="match status" value="1"/>
</dbReference>
<evidence type="ECO:0000256" key="1">
    <source>
        <dbReference type="ARBA" id="ARBA00004123"/>
    </source>
</evidence>
<feature type="domain" description="Origin recognition complex subunit 3 winged helix C-terminal" evidence="11">
    <location>
        <begin position="610"/>
        <end position="722"/>
    </location>
</feature>
<feature type="domain" description="Origin recognition complex subunit 3 insertion" evidence="12">
    <location>
        <begin position="366"/>
        <end position="598"/>
    </location>
</feature>
<keyword evidence="13" id="KW-1185">Reference proteome</keyword>
<accession>A0A6J2IIY5</accession>
<dbReference type="Pfam" id="PF07034">
    <property type="entry name" value="ORC3_N"/>
    <property type="match status" value="1"/>
</dbReference>
<dbReference type="Pfam" id="PF18137">
    <property type="entry name" value="WHD_ORC"/>
    <property type="match status" value="1"/>
</dbReference>
<feature type="domain" description="Origin recognition complex subunit 3 N-terminal" evidence="10">
    <location>
        <begin position="11"/>
        <end position="355"/>
    </location>
</feature>
<organism evidence="13 14">
    <name type="scientific">Pipra filicauda</name>
    <name type="common">Wire-tailed manakin</name>
    <dbReference type="NCBI Taxonomy" id="649802"/>
    <lineage>
        <taxon>Eukaryota</taxon>
        <taxon>Metazoa</taxon>
        <taxon>Chordata</taxon>
        <taxon>Craniata</taxon>
        <taxon>Vertebrata</taxon>
        <taxon>Euteleostomi</taxon>
        <taxon>Archelosauria</taxon>
        <taxon>Archosauria</taxon>
        <taxon>Dinosauria</taxon>
        <taxon>Saurischia</taxon>
        <taxon>Theropoda</taxon>
        <taxon>Coelurosauria</taxon>
        <taxon>Aves</taxon>
        <taxon>Neognathae</taxon>
        <taxon>Neoaves</taxon>
        <taxon>Telluraves</taxon>
        <taxon>Australaves</taxon>
        <taxon>Passeriformes</taxon>
        <taxon>Pipridae</taxon>
        <taxon>Pipra</taxon>
    </lineage>
</organism>
<evidence type="ECO:0000256" key="8">
    <source>
        <dbReference type="ARBA" id="ARBA00026084"/>
    </source>
</evidence>
<dbReference type="GO" id="GO:0031261">
    <property type="term" value="C:DNA replication preinitiation complex"/>
    <property type="evidence" value="ECO:0007669"/>
    <property type="project" value="TreeGrafter"/>
</dbReference>
<evidence type="ECO:0000256" key="6">
    <source>
        <dbReference type="ARBA" id="ARBA00023125"/>
    </source>
</evidence>
<evidence type="ECO:0000256" key="5">
    <source>
        <dbReference type="ARBA" id="ARBA00022705"/>
    </source>
</evidence>
<gene>
    <name evidence="14" type="primary">ORC3</name>
</gene>
<dbReference type="InterPro" id="IPR045663">
    <property type="entry name" value="ORC3_ins"/>
</dbReference>
<proteinExistence type="inferred from homology"/>
<evidence type="ECO:0000256" key="7">
    <source>
        <dbReference type="ARBA" id="ARBA00023242"/>
    </source>
</evidence>
<dbReference type="Pfam" id="PF19675">
    <property type="entry name" value="ORC3_ins"/>
    <property type="match status" value="1"/>
</dbReference>
<sequence length="725" mass="83415">MSDNAAARGDMSTCSVSKGCFVFKPSTKKRKLSQSTAHDFGIRNDDSEDTELRFVTCQSLWNQIKSETEKVQEDLNKQLLDNLMNFLSRFHSEFQEKTAEWTCRMKFREIPTAALVLGVNVTDHDLTFRSVSDFLQNNITPYIALLEAKDCPGIKNLMQKLMGQLMNCYVDVDSLEDEDYVQVSQNRIRCSMSSLIKWYESVTKKTDSETPSKKRTTSTHWQSPPVVVIFKDMESFTTKVLQDFIVICSQHIHELPLVLIFGIATSPMIIHRLLPHSVSSLLCIELFQSLSCKDHLSTIIDKLLLTAQFPFKLGEKVLQVLINIFLYHDFSVQNFIKGFQLCIVEHFYSQPLSVLCCQLADLQKRVHSLSHDQCENIRRLPSFRRYVEEQESGKQVALLTTDNFLKEETQKLLEDLHVYHENYVSVLRCLHVFTSSLPKYPLGKQIRELHCACLENQVWETEEYESSLQLARMLNKSDLVTMLQQCMEILLSSSGKEFDKTVEKLKKFLTEFENLEVAEAFQEQDVSISSQKELQKKTDLYHLQKTLLELKESRRSKKLTKFEMLRFEVVDYIDSLVRKYLVPADRRTLHEILYFNTAAVLRGHLNAAPRTALHTALNNPHWYLKNQALKCDGGSISNKAPDICIVYKLHLECGRLINLVDWLEAFSTVVMAGEEPNADTASSDQMDDIIHARFIRAVSELELLGFIKPSKQKTDHVARLTWGGC</sequence>
<evidence type="ECO:0000256" key="3">
    <source>
        <dbReference type="ARBA" id="ARBA00019085"/>
    </source>
</evidence>
<keyword evidence="6" id="KW-0238">DNA-binding</keyword>
<keyword evidence="5" id="KW-0235">DNA replication</keyword>
<dbReference type="Proteomes" id="UP000504627">
    <property type="component" value="Unplaced"/>
</dbReference>
<dbReference type="InterPro" id="IPR040855">
    <property type="entry name" value="ORC_WH_C"/>
</dbReference>
<evidence type="ECO:0000313" key="13">
    <source>
        <dbReference type="Proteomes" id="UP000504627"/>
    </source>
</evidence>
<dbReference type="InterPro" id="IPR045667">
    <property type="entry name" value="ORC3_N"/>
</dbReference>
<dbReference type="InterPro" id="IPR020795">
    <property type="entry name" value="ORC3"/>
</dbReference>
<comment type="subunit">
    <text evidence="8">Component of ORC, a complex composed of at least 6 subunits: ORC1, ORC2, ORC3, ORC4, ORC5 and ORC6. ORC is regulated in a cell-cycle dependent manner. It is sequentially assembled at the exit from anaphase of mitosis and disassembled as cells enter S phase.</text>
</comment>
<dbReference type="InParanoid" id="A0A6J2IIY5"/>
<evidence type="ECO:0000313" key="14">
    <source>
        <dbReference type="RefSeq" id="XP_027599348.2"/>
    </source>
</evidence>
<dbReference type="RefSeq" id="XP_027599348.2">
    <property type="nucleotide sequence ID" value="XM_027743547.2"/>
</dbReference>
<dbReference type="CTD" id="23595"/>
<dbReference type="GO" id="GO:0005656">
    <property type="term" value="C:nuclear pre-replicative complex"/>
    <property type="evidence" value="ECO:0007669"/>
    <property type="project" value="TreeGrafter"/>
</dbReference>
<dbReference type="AlphaFoldDB" id="A0A6J2IIY5"/>
<dbReference type="PANTHER" id="PTHR12748:SF0">
    <property type="entry name" value="ORIGIN RECOGNITION COMPLEX SUBUNIT 3"/>
    <property type="match status" value="1"/>
</dbReference>
<protein>
    <recommendedName>
        <fullName evidence="3">Origin recognition complex subunit 3</fullName>
    </recommendedName>
</protein>
<keyword evidence="4" id="KW-0597">Phosphoprotein</keyword>
<keyword evidence="7" id="KW-0539">Nucleus</keyword>
<evidence type="ECO:0000256" key="2">
    <source>
        <dbReference type="ARBA" id="ARBA00010977"/>
    </source>
</evidence>
<dbReference type="GeneID" id="113999816"/>